<evidence type="ECO:0000313" key="7">
    <source>
        <dbReference type="EMBL" id="EJZ88468.1"/>
    </source>
</evidence>
<dbReference type="OrthoDB" id="9805629at2"/>
<keyword evidence="8" id="KW-1185">Reference proteome</keyword>
<evidence type="ECO:0000256" key="2">
    <source>
        <dbReference type="ARBA" id="ARBA00011900"/>
    </source>
</evidence>
<evidence type="ECO:0000313" key="8">
    <source>
        <dbReference type="Proteomes" id="UP000006075"/>
    </source>
</evidence>
<dbReference type="Pfam" id="PF02086">
    <property type="entry name" value="MethyltransfD12"/>
    <property type="match status" value="1"/>
</dbReference>
<dbReference type="HOGENOM" id="CLU_077381_0_0_11"/>
<dbReference type="Proteomes" id="UP000006075">
    <property type="component" value="Unassembled WGS sequence"/>
</dbReference>
<dbReference type="AlphaFoldDB" id="K0YXS4"/>
<gene>
    <name evidence="7" type="ORF">HMPREF9240_00106</name>
</gene>
<dbReference type="GO" id="GO:1904047">
    <property type="term" value="F:S-adenosyl-L-methionine binding"/>
    <property type="evidence" value="ECO:0007669"/>
    <property type="project" value="TreeGrafter"/>
</dbReference>
<comment type="similarity">
    <text evidence="1">Belongs to the N(4)/N(6)-methyltransferase family.</text>
</comment>
<dbReference type="InterPro" id="IPR029063">
    <property type="entry name" value="SAM-dependent_MTases_sf"/>
</dbReference>
<evidence type="ECO:0000256" key="4">
    <source>
        <dbReference type="ARBA" id="ARBA00022679"/>
    </source>
</evidence>
<comment type="catalytic activity">
    <reaction evidence="6">
        <text>a 2'-deoxyadenosine in DNA + S-adenosyl-L-methionine = an N(6)-methyl-2'-deoxyadenosine in DNA + S-adenosyl-L-homocysteine + H(+)</text>
        <dbReference type="Rhea" id="RHEA:15197"/>
        <dbReference type="Rhea" id="RHEA-COMP:12418"/>
        <dbReference type="Rhea" id="RHEA-COMP:12419"/>
        <dbReference type="ChEBI" id="CHEBI:15378"/>
        <dbReference type="ChEBI" id="CHEBI:57856"/>
        <dbReference type="ChEBI" id="CHEBI:59789"/>
        <dbReference type="ChEBI" id="CHEBI:90615"/>
        <dbReference type="ChEBI" id="CHEBI:90616"/>
        <dbReference type="EC" id="2.1.1.72"/>
    </reaction>
</comment>
<dbReference type="SUPFAM" id="SSF53335">
    <property type="entry name" value="S-adenosyl-L-methionine-dependent methyltransferases"/>
    <property type="match status" value="1"/>
</dbReference>
<dbReference type="EMBL" id="AGWP01000001">
    <property type="protein sequence ID" value="EJZ88468.1"/>
    <property type="molecule type" value="Genomic_DNA"/>
</dbReference>
<comment type="caution">
    <text evidence="7">The sequence shown here is derived from an EMBL/GenBank/DDBJ whole genome shotgun (WGS) entry which is preliminary data.</text>
</comment>
<organism evidence="7 8">
    <name type="scientific">Winkia neuii BV029A5</name>
    <dbReference type="NCBI Taxonomy" id="888439"/>
    <lineage>
        <taxon>Bacteria</taxon>
        <taxon>Bacillati</taxon>
        <taxon>Actinomycetota</taxon>
        <taxon>Actinomycetes</taxon>
        <taxon>Actinomycetales</taxon>
        <taxon>Actinomycetaceae</taxon>
        <taxon>Winkia</taxon>
    </lineage>
</organism>
<dbReference type="PATRIC" id="fig|888439.3.peg.109"/>
<keyword evidence="3" id="KW-0489">Methyltransferase</keyword>
<dbReference type="RefSeq" id="WP_004804722.1">
    <property type="nucleotide sequence ID" value="NZ_JH815213.1"/>
</dbReference>
<evidence type="ECO:0000256" key="1">
    <source>
        <dbReference type="ARBA" id="ARBA00006594"/>
    </source>
</evidence>
<dbReference type="PANTHER" id="PTHR30481:SF3">
    <property type="entry name" value="DNA ADENINE METHYLASE"/>
    <property type="match status" value="1"/>
</dbReference>
<dbReference type="GO" id="GO:0006298">
    <property type="term" value="P:mismatch repair"/>
    <property type="evidence" value="ECO:0007669"/>
    <property type="project" value="TreeGrafter"/>
</dbReference>
<dbReference type="PANTHER" id="PTHR30481">
    <property type="entry name" value="DNA ADENINE METHYLASE"/>
    <property type="match status" value="1"/>
</dbReference>
<dbReference type="InterPro" id="IPR023095">
    <property type="entry name" value="Ade_MeTrfase_dom_2"/>
</dbReference>
<dbReference type="InterPro" id="IPR012327">
    <property type="entry name" value="MeTrfase_D12"/>
</dbReference>
<evidence type="ECO:0000256" key="5">
    <source>
        <dbReference type="ARBA" id="ARBA00022691"/>
    </source>
</evidence>
<sequence>MKETYIRSPLSWPGNKSKLIKQYARLGVFDCDVVEPFSGLAMVGVNLARSIHVNDIDRLLIAGLRFLYETPTGAILERLRAVIRAYGFTDASTYGRAYYAGKGCTRFNLARLNRDPFNALREDINRGNISFSLRQAALVLMMYSFNNRLRYNLKGEVNITVGRVDLCPPRAKKLIAYAGALQSKEVIFSTLPYQQVPTKDRLAFFDPPYLLAGVNYQGWGPGHLEGLLAHIDALEGPWALAECLEHKGRTNQVLTAWANGHTVVPLRRNYNYAGHVTTSREVLILP</sequence>
<accession>K0YXS4</accession>
<evidence type="ECO:0000256" key="6">
    <source>
        <dbReference type="ARBA" id="ARBA00047942"/>
    </source>
</evidence>
<keyword evidence="4" id="KW-0808">Transferase</keyword>
<name>K0YXS4_9ACTO</name>
<dbReference type="Gene3D" id="3.40.50.150">
    <property type="entry name" value="Vaccinia Virus protein VP39"/>
    <property type="match status" value="1"/>
</dbReference>
<dbReference type="EC" id="2.1.1.72" evidence="2"/>
<dbReference type="GO" id="GO:0009307">
    <property type="term" value="P:DNA restriction-modification system"/>
    <property type="evidence" value="ECO:0007669"/>
    <property type="project" value="InterPro"/>
</dbReference>
<reference evidence="7 8" key="1">
    <citation type="submission" date="2012-07" db="EMBL/GenBank/DDBJ databases">
        <title>The Genome Sequence of Actinomyces neuii subsp. anitratus BVS029A5.</title>
        <authorList>
            <consortium name="The Broad Institute Genome Sequencing Platform"/>
            <person name="Earl A."/>
            <person name="Ward D."/>
            <person name="Feldgarden M."/>
            <person name="Gevers D."/>
            <person name="Saerens B."/>
            <person name="Vaneechoutte M."/>
            <person name="Walker B."/>
            <person name="Young S.K."/>
            <person name="Zeng Q."/>
            <person name="Gargeya S."/>
            <person name="Fitzgerald M."/>
            <person name="Haas B."/>
            <person name="Abouelleil A."/>
            <person name="Alvarado L."/>
            <person name="Arachchi H.M."/>
            <person name="Berlin A."/>
            <person name="Chapman S.B."/>
            <person name="Goldberg J."/>
            <person name="Griggs A."/>
            <person name="Gujja S."/>
            <person name="Hansen M."/>
            <person name="Howarth C."/>
            <person name="Imamovic A."/>
            <person name="Larimer J."/>
            <person name="McCowen C."/>
            <person name="Montmayeur A."/>
            <person name="Murphy C."/>
            <person name="Neiman D."/>
            <person name="Pearson M."/>
            <person name="Priest M."/>
            <person name="Roberts A."/>
            <person name="Saif S."/>
            <person name="Shea T."/>
            <person name="Sisk P."/>
            <person name="Sykes S."/>
            <person name="Wortman J."/>
            <person name="Nusbaum C."/>
            <person name="Birren B."/>
        </authorList>
    </citation>
    <scope>NUCLEOTIDE SEQUENCE [LARGE SCALE GENOMIC DNA]</scope>
    <source>
        <strain evidence="7 8">BVS029A5</strain>
    </source>
</reference>
<dbReference type="eggNOG" id="COG0338">
    <property type="taxonomic scope" value="Bacteria"/>
</dbReference>
<dbReference type="GO" id="GO:0009007">
    <property type="term" value="F:site-specific DNA-methyltransferase (adenine-specific) activity"/>
    <property type="evidence" value="ECO:0007669"/>
    <property type="project" value="UniProtKB-EC"/>
</dbReference>
<dbReference type="GO" id="GO:0043565">
    <property type="term" value="F:sequence-specific DNA binding"/>
    <property type="evidence" value="ECO:0007669"/>
    <property type="project" value="TreeGrafter"/>
</dbReference>
<evidence type="ECO:0000256" key="3">
    <source>
        <dbReference type="ARBA" id="ARBA00022603"/>
    </source>
</evidence>
<proteinExistence type="inferred from homology"/>
<protein>
    <recommendedName>
        <fullName evidence="2">site-specific DNA-methyltransferase (adenine-specific)</fullName>
        <ecNumber evidence="2">2.1.1.72</ecNumber>
    </recommendedName>
</protein>
<dbReference type="GO" id="GO:0032259">
    <property type="term" value="P:methylation"/>
    <property type="evidence" value="ECO:0007669"/>
    <property type="project" value="UniProtKB-KW"/>
</dbReference>
<keyword evidence="5" id="KW-0949">S-adenosyl-L-methionine</keyword>
<dbReference type="Gene3D" id="1.10.1020.10">
    <property type="entry name" value="Adenine-specific Methyltransferase, Domain 2"/>
    <property type="match status" value="1"/>
</dbReference>